<organism evidence="2 3">
    <name type="scientific">Protofrankia coriariae</name>
    <dbReference type="NCBI Taxonomy" id="1562887"/>
    <lineage>
        <taxon>Bacteria</taxon>
        <taxon>Bacillati</taxon>
        <taxon>Actinomycetota</taxon>
        <taxon>Actinomycetes</taxon>
        <taxon>Frankiales</taxon>
        <taxon>Frankiaceae</taxon>
        <taxon>Protofrankia</taxon>
    </lineage>
</organism>
<protein>
    <submittedName>
        <fullName evidence="2">Uncharacterized protein</fullName>
    </submittedName>
</protein>
<evidence type="ECO:0000313" key="3">
    <source>
        <dbReference type="Proteomes" id="UP000035425"/>
    </source>
</evidence>
<keyword evidence="3" id="KW-1185">Reference proteome</keyword>
<evidence type="ECO:0000256" key="1">
    <source>
        <dbReference type="SAM" id="Coils"/>
    </source>
</evidence>
<name>A0ABR5F6B4_9ACTN</name>
<dbReference type="Proteomes" id="UP000035425">
    <property type="component" value="Unassembled WGS sequence"/>
</dbReference>
<gene>
    <name evidence="2" type="ORF">FrCorBMG51_06140</name>
</gene>
<dbReference type="EMBL" id="JWIO01000006">
    <property type="protein sequence ID" value="KLL12269.1"/>
    <property type="molecule type" value="Genomic_DNA"/>
</dbReference>
<comment type="caution">
    <text evidence="2">The sequence shown here is derived from an EMBL/GenBank/DDBJ whole genome shotgun (WGS) entry which is preliminary data.</text>
</comment>
<evidence type="ECO:0000313" key="2">
    <source>
        <dbReference type="EMBL" id="KLL12269.1"/>
    </source>
</evidence>
<reference evidence="2 3" key="1">
    <citation type="submission" date="2014-12" db="EMBL/GenBank/DDBJ databases">
        <title>Frankia sp. BMG5.1 draft genome.</title>
        <authorList>
            <person name="Gtari M."/>
            <person name="Ghodhbane-Gtari F."/>
            <person name="Nouioui I."/>
            <person name="Ktari A."/>
            <person name="Hezbri K."/>
            <person name="Mimouni W."/>
            <person name="Sbissi I."/>
            <person name="Ayari A."/>
            <person name="Yamanaka T."/>
            <person name="Normand P."/>
            <person name="Tisa L.S."/>
            <person name="Boudabous A."/>
        </authorList>
    </citation>
    <scope>NUCLEOTIDE SEQUENCE [LARGE SCALE GENOMIC DNA]</scope>
    <source>
        <strain evidence="2 3">BMG5.1</strain>
    </source>
</reference>
<accession>A0ABR5F6B4</accession>
<feature type="coiled-coil region" evidence="1">
    <location>
        <begin position="13"/>
        <end position="78"/>
    </location>
</feature>
<dbReference type="RefSeq" id="WP_047222103.1">
    <property type="nucleotide sequence ID" value="NZ_JWIO01000006.1"/>
</dbReference>
<keyword evidence="1" id="KW-0175">Coiled coil</keyword>
<proteinExistence type="predicted"/>
<sequence>MTPSMNTVRNDLVAELAARLEQLDHLLGRLEDAERQAASASEDLMRARRWQEETLRAIQDERAQMRTHQRALDSLADRTQTALAALAASHRSLPPEVHELAIELQVLQTSGLLSRRPPPRTRHQ</sequence>